<feature type="compositionally biased region" description="Low complexity" evidence="1">
    <location>
        <begin position="250"/>
        <end position="270"/>
    </location>
</feature>
<dbReference type="Gene3D" id="1.10.238.10">
    <property type="entry name" value="EF-hand"/>
    <property type="match status" value="1"/>
</dbReference>
<feature type="compositionally biased region" description="Polar residues" evidence="1">
    <location>
        <begin position="156"/>
        <end position="166"/>
    </location>
</feature>
<protein>
    <submittedName>
        <fullName evidence="2">Uncharacterized protein</fullName>
    </submittedName>
</protein>
<feature type="compositionally biased region" description="Low complexity" evidence="1">
    <location>
        <begin position="86"/>
        <end position="101"/>
    </location>
</feature>
<dbReference type="EMBL" id="JADNRY010000089">
    <property type="protein sequence ID" value="KAF9066340.1"/>
    <property type="molecule type" value="Genomic_DNA"/>
</dbReference>
<dbReference type="AlphaFoldDB" id="A0A9P5PQM2"/>
<proteinExistence type="predicted"/>
<feature type="compositionally biased region" description="Low complexity" evidence="1">
    <location>
        <begin position="21"/>
        <end position="36"/>
    </location>
</feature>
<reference evidence="2" key="1">
    <citation type="submission" date="2020-11" db="EMBL/GenBank/DDBJ databases">
        <authorList>
            <consortium name="DOE Joint Genome Institute"/>
            <person name="Ahrendt S."/>
            <person name="Riley R."/>
            <person name="Andreopoulos W."/>
            <person name="Labutti K."/>
            <person name="Pangilinan J."/>
            <person name="Ruiz-Duenas F.J."/>
            <person name="Barrasa J.M."/>
            <person name="Sanchez-Garcia M."/>
            <person name="Camarero S."/>
            <person name="Miyauchi S."/>
            <person name="Serrano A."/>
            <person name="Linde D."/>
            <person name="Babiker R."/>
            <person name="Drula E."/>
            <person name="Ayuso-Fernandez I."/>
            <person name="Pacheco R."/>
            <person name="Padilla G."/>
            <person name="Ferreira P."/>
            <person name="Barriuso J."/>
            <person name="Kellner H."/>
            <person name="Castanera R."/>
            <person name="Alfaro M."/>
            <person name="Ramirez L."/>
            <person name="Pisabarro A.G."/>
            <person name="Kuo A."/>
            <person name="Tritt A."/>
            <person name="Lipzen A."/>
            <person name="He G."/>
            <person name="Yan M."/>
            <person name="Ng V."/>
            <person name="Cullen D."/>
            <person name="Martin F."/>
            <person name="Rosso M.-N."/>
            <person name="Henrissat B."/>
            <person name="Hibbett D."/>
            <person name="Martinez A.T."/>
            <person name="Grigoriev I.V."/>
        </authorList>
    </citation>
    <scope>NUCLEOTIDE SEQUENCE</scope>
    <source>
        <strain evidence="2">AH 40177</strain>
    </source>
</reference>
<dbReference type="OrthoDB" id="10045710at2759"/>
<feature type="region of interest" description="Disordered" evidence="1">
    <location>
        <begin position="413"/>
        <end position="476"/>
    </location>
</feature>
<name>A0A9P5PQM2_9AGAR</name>
<evidence type="ECO:0000313" key="2">
    <source>
        <dbReference type="EMBL" id="KAF9066340.1"/>
    </source>
</evidence>
<feature type="compositionally biased region" description="Acidic residues" evidence="1">
    <location>
        <begin position="52"/>
        <end position="61"/>
    </location>
</feature>
<sequence>MPDEVLPERPSVLSRIKAFESQSRTDSSASSSSGSSWENGWDSEKRSKLIIDDDGEHEEDWVNVPTTLTPTSLAPPLPSRKHAPASSVSSFHSVSLSSESISIDEHKDFDAASLESESYEDLNSTTSFGSPGAVARLTTDWNQKRSLPPSPPRPQSAVTTSVTKLQNPPPVPLPRAASASNARRPAPPPPDTNRISSSSSDRSSILSLTSNTSSVTSGSIHNGYPPYQQYKPKPPPPPKPSLKAPTLKISASSSSSPAPSPTSTGTITSALARKTPIPSLARKRYEAVFDANLANLNLIASSASNSSSKPALLSPSAATSLPRKGWRGLSIDLITTDDSNEKSGDANHFSQLPGPIVRVIWSKSQLSKKRLRAIWLESDPLPGGYLDREAFVRGMWRIDAELRREELERIGRAKRPADIQRRPSTASTPSSHGSLKSVPSMGSLRRTPGPAPPIPLIPPTTSMSTKSPLPAVPSPVPPPLPVRKPIMGTGIVPGMEKLDLGQDEADLLTIKIYFYYALRRCSADLGRKEGKKFIREGTELGVEYCKPPRPSAGVYTFFQLEQDQVLAAVVFVMSTNIECSDPSDYTVVIDTLKANHLERFMS</sequence>
<evidence type="ECO:0000313" key="3">
    <source>
        <dbReference type="Proteomes" id="UP000772434"/>
    </source>
</evidence>
<comment type="caution">
    <text evidence="2">The sequence shown here is derived from an EMBL/GenBank/DDBJ whole genome shotgun (WGS) entry which is preliminary data.</text>
</comment>
<feature type="region of interest" description="Disordered" evidence="1">
    <location>
        <begin position="16"/>
        <end position="270"/>
    </location>
</feature>
<gene>
    <name evidence="2" type="ORF">BDP27DRAFT_1365750</name>
</gene>
<keyword evidence="3" id="KW-1185">Reference proteome</keyword>
<feature type="compositionally biased region" description="Polar residues" evidence="1">
    <location>
        <begin position="422"/>
        <end position="434"/>
    </location>
</feature>
<feature type="compositionally biased region" description="Low complexity" evidence="1">
    <location>
        <begin position="174"/>
        <end position="184"/>
    </location>
</feature>
<dbReference type="Proteomes" id="UP000772434">
    <property type="component" value="Unassembled WGS sequence"/>
</dbReference>
<feature type="compositionally biased region" description="Pro residues" evidence="1">
    <location>
        <begin position="449"/>
        <end position="458"/>
    </location>
</feature>
<feature type="compositionally biased region" description="Basic and acidic residues" evidence="1">
    <location>
        <begin position="42"/>
        <end position="51"/>
    </location>
</feature>
<accession>A0A9P5PQM2</accession>
<organism evidence="2 3">
    <name type="scientific">Rhodocollybia butyracea</name>
    <dbReference type="NCBI Taxonomy" id="206335"/>
    <lineage>
        <taxon>Eukaryota</taxon>
        <taxon>Fungi</taxon>
        <taxon>Dikarya</taxon>
        <taxon>Basidiomycota</taxon>
        <taxon>Agaricomycotina</taxon>
        <taxon>Agaricomycetes</taxon>
        <taxon>Agaricomycetidae</taxon>
        <taxon>Agaricales</taxon>
        <taxon>Marasmiineae</taxon>
        <taxon>Omphalotaceae</taxon>
        <taxon>Rhodocollybia</taxon>
    </lineage>
</organism>
<evidence type="ECO:0000256" key="1">
    <source>
        <dbReference type="SAM" id="MobiDB-lite"/>
    </source>
</evidence>
<feature type="compositionally biased region" description="Low complexity" evidence="1">
    <location>
        <begin position="192"/>
        <end position="231"/>
    </location>
</feature>